<evidence type="ECO:0000313" key="1">
    <source>
        <dbReference type="EMBL" id="KAJ1979274.1"/>
    </source>
</evidence>
<proteinExistence type="predicted"/>
<sequence length="260" mass="27982">MIAAYVFDLTHYAYTGSSAPIDLAEDEPRADTRQSVWITPPVAKLQLVIDPSKPHLTISSTEEGRIVYEEIPLDYSHVRNHRVKALVHGKGMAMRYLHAEAPAADLTALSPPPSSGLASQTCPSSGISKWYVQFESVEAVAQCATALSKYLPCKRVTTPDAPLSAPTGDGMTSGPNSLAAALTPLSQSTVTDSQGSIAELSSGLPRLPCAMQEVDAILHCSDQQLVERMNAALQDPRFVYMVRRVQNLAAFKAIDPPHGE</sequence>
<dbReference type="Proteomes" id="UP001151582">
    <property type="component" value="Unassembled WGS sequence"/>
</dbReference>
<organism evidence="1 2">
    <name type="scientific">Dimargaris verticillata</name>
    <dbReference type="NCBI Taxonomy" id="2761393"/>
    <lineage>
        <taxon>Eukaryota</taxon>
        <taxon>Fungi</taxon>
        <taxon>Fungi incertae sedis</taxon>
        <taxon>Zoopagomycota</taxon>
        <taxon>Kickxellomycotina</taxon>
        <taxon>Dimargaritomycetes</taxon>
        <taxon>Dimargaritales</taxon>
        <taxon>Dimargaritaceae</taxon>
        <taxon>Dimargaris</taxon>
    </lineage>
</organism>
<dbReference type="EMBL" id="JANBQB010000227">
    <property type="protein sequence ID" value="KAJ1979274.1"/>
    <property type="molecule type" value="Genomic_DNA"/>
</dbReference>
<reference evidence="1" key="1">
    <citation type="submission" date="2022-07" db="EMBL/GenBank/DDBJ databases">
        <title>Phylogenomic reconstructions and comparative analyses of Kickxellomycotina fungi.</title>
        <authorList>
            <person name="Reynolds N.K."/>
            <person name="Stajich J.E."/>
            <person name="Barry K."/>
            <person name="Grigoriev I.V."/>
            <person name="Crous P."/>
            <person name="Smith M.E."/>
        </authorList>
    </citation>
    <scope>NUCLEOTIDE SEQUENCE</scope>
    <source>
        <strain evidence="1">RSA 567</strain>
    </source>
</reference>
<gene>
    <name evidence="1" type="ORF">H4R34_002890</name>
</gene>
<keyword evidence="2" id="KW-1185">Reference proteome</keyword>
<accession>A0A9W8ED52</accession>
<protein>
    <submittedName>
        <fullName evidence="1">Uncharacterized protein</fullName>
    </submittedName>
</protein>
<name>A0A9W8ED52_9FUNG</name>
<comment type="caution">
    <text evidence="1">The sequence shown here is derived from an EMBL/GenBank/DDBJ whole genome shotgun (WGS) entry which is preliminary data.</text>
</comment>
<dbReference type="OrthoDB" id="10333603at2759"/>
<dbReference type="AlphaFoldDB" id="A0A9W8ED52"/>
<evidence type="ECO:0000313" key="2">
    <source>
        <dbReference type="Proteomes" id="UP001151582"/>
    </source>
</evidence>